<sequence length="474" mass="54258">MMEKILQKLDALDEDARILAAIRAKKANVQLEQRKECLTTPLFFDLHMEPEGTAASSVLKTGAEIREDKSCGTKKSKTHVSFKCTPEHRSDFKESDSSALATDANYEERPKEENLKLSPRFLHFLKDKTEAEYAMPFHVLLSERRNRCKRSSESSILYPTRANQSNANKNGNRAMKSMYSTDHSADSIKEGRTDHPLVNDFTAKENESVRDNQARSPRPVKQNILLPLHFEDVLKNPTIKIIDLGPTETVLYSTDTETVPTIKDRPGTKPIPSSSLDFVPFKAKESHTNPIIFHDKAYITKLFLMKRFTPYLMTHTTKNVVLEKNCEMFKAMFYEKPSAVSKPQRTKAVAHYKDLHIFSTERVHKSIKEKRKKKHDSLASKKRPPDTLYNLSRTFSILTKKIVGSFDKVALEEKSAKTGGFQRQFSKVRPPRTRKFTTLPIKYDSKPLENILEIRKLNNISPLDDLLSWKVNGS</sequence>
<dbReference type="RefSeq" id="XP_013203945.1">
    <property type="nucleotide sequence ID" value="XM_013348491.2"/>
</dbReference>
<proteinExistence type="predicted"/>
<dbReference type="PANTHER" id="PTHR36873:SF1">
    <property type="entry name" value="HYPOTHETICAL GENE SUPPORTED BY BC079057"/>
    <property type="match status" value="1"/>
</dbReference>
<dbReference type="GeneID" id="101986173"/>
<organism evidence="2 3">
    <name type="scientific">Microtus ochrogaster</name>
    <name type="common">Prairie vole</name>
    <dbReference type="NCBI Taxonomy" id="79684"/>
    <lineage>
        <taxon>Eukaryota</taxon>
        <taxon>Metazoa</taxon>
        <taxon>Chordata</taxon>
        <taxon>Craniata</taxon>
        <taxon>Vertebrata</taxon>
        <taxon>Euteleostomi</taxon>
        <taxon>Mammalia</taxon>
        <taxon>Eutheria</taxon>
        <taxon>Euarchontoglires</taxon>
        <taxon>Glires</taxon>
        <taxon>Rodentia</taxon>
        <taxon>Myomorpha</taxon>
        <taxon>Muroidea</taxon>
        <taxon>Cricetidae</taxon>
        <taxon>Arvicolinae</taxon>
        <taxon>Microtus</taxon>
    </lineage>
</organism>
<dbReference type="PANTHER" id="PTHR36873">
    <property type="entry name" value="HYPOTHETICAL GENE SUPPORTED BY BC079057"/>
    <property type="match status" value="1"/>
</dbReference>
<reference evidence="3" key="1">
    <citation type="submission" date="2025-08" db="UniProtKB">
        <authorList>
            <consortium name="RefSeq"/>
        </authorList>
    </citation>
    <scope>IDENTIFICATION</scope>
</reference>
<gene>
    <name evidence="3" type="primary">C10H1orf141</name>
</gene>
<feature type="region of interest" description="Disordered" evidence="1">
    <location>
        <begin position="88"/>
        <end position="111"/>
    </location>
</feature>
<accession>A0ABM1AL65</accession>
<evidence type="ECO:0000313" key="2">
    <source>
        <dbReference type="Proteomes" id="UP000694915"/>
    </source>
</evidence>
<name>A0ABM1AL65_MICOH</name>
<evidence type="ECO:0000313" key="3">
    <source>
        <dbReference type="RefSeq" id="XP_013203945.1"/>
    </source>
</evidence>
<dbReference type="InterPro" id="IPR027847">
    <property type="entry name" value="DUF4545"/>
</dbReference>
<dbReference type="Pfam" id="PF15078">
    <property type="entry name" value="DUF4545"/>
    <property type="match status" value="2"/>
</dbReference>
<protein>
    <submittedName>
        <fullName evidence="3">Uncharacterized protein C1orf141 homolog</fullName>
    </submittedName>
</protein>
<dbReference type="Proteomes" id="UP000694915">
    <property type="component" value="Chromosome 10"/>
</dbReference>
<keyword evidence="2" id="KW-1185">Reference proteome</keyword>
<evidence type="ECO:0000256" key="1">
    <source>
        <dbReference type="SAM" id="MobiDB-lite"/>
    </source>
</evidence>